<keyword evidence="1" id="KW-0489">Methyltransferase</keyword>
<name>A0A8S0XCF5_9FIRM</name>
<dbReference type="GO" id="GO:0032259">
    <property type="term" value="P:methylation"/>
    <property type="evidence" value="ECO:0007669"/>
    <property type="project" value="UniProtKB-KW"/>
</dbReference>
<sequence length="101" mass="10992">MSFMKKGRRKKDLAITGLMAKWYDKNTRKSRLAEMGYMADLVSQAAPAGGEILEIAPGPGYLSIELASRGFSVTGVELSGFCGNREAKRRGQGCGGRFQTR</sequence>
<dbReference type="EMBL" id="LR746496">
    <property type="protein sequence ID" value="CAA7602386.1"/>
    <property type="molecule type" value="Genomic_DNA"/>
</dbReference>
<accession>A0A8S0XCF5</accession>
<evidence type="ECO:0000313" key="2">
    <source>
        <dbReference type="EMBL" id="CEJ08379.1"/>
    </source>
</evidence>
<dbReference type="SUPFAM" id="SSF53335">
    <property type="entry name" value="S-adenosyl-L-methionine-dependent methyltransferases"/>
    <property type="match status" value="1"/>
</dbReference>
<reference evidence="2" key="1">
    <citation type="submission" date="2014-11" db="EMBL/GenBank/DDBJ databases">
        <authorList>
            <person name="Hornung B.V."/>
        </authorList>
    </citation>
    <scope>NUCLEOTIDE SEQUENCE</scope>
    <source>
        <strain evidence="2">INE</strain>
    </source>
</reference>
<dbReference type="Proteomes" id="UP001071230">
    <property type="component" value="Unassembled WGS sequence"/>
</dbReference>
<protein>
    <submittedName>
        <fullName evidence="2">Methyltransferase domain</fullName>
    </submittedName>
    <submittedName>
        <fullName evidence="1">S-adenosyl-L-methionine-dependent methyltransferase</fullName>
    </submittedName>
</protein>
<keyword evidence="1" id="KW-0808">Transferase</keyword>
<dbReference type="InterPro" id="IPR029063">
    <property type="entry name" value="SAM-dependent_MTases_sf"/>
</dbReference>
<dbReference type="Proteomes" id="UP000836597">
    <property type="component" value="Chromosome"/>
</dbReference>
<dbReference type="EMBL" id="CDGJ01000081">
    <property type="protein sequence ID" value="CEJ08379.1"/>
    <property type="molecule type" value="Genomic_DNA"/>
</dbReference>
<dbReference type="Gene3D" id="3.40.50.150">
    <property type="entry name" value="Vaccinia Virus protein VP39"/>
    <property type="match status" value="1"/>
</dbReference>
<dbReference type="GO" id="GO:0008168">
    <property type="term" value="F:methyltransferase activity"/>
    <property type="evidence" value="ECO:0007669"/>
    <property type="project" value="UniProtKB-KW"/>
</dbReference>
<evidence type="ECO:0000313" key="1">
    <source>
        <dbReference type="EMBL" id="CAA7602386.1"/>
    </source>
</evidence>
<reference evidence="1" key="2">
    <citation type="submission" date="2020-01" db="EMBL/GenBank/DDBJ databases">
        <authorList>
            <person name="Hornung B."/>
        </authorList>
    </citation>
    <scope>NUCLEOTIDE SEQUENCE</scope>
    <source>
        <strain evidence="1">PacBioINE</strain>
    </source>
</reference>
<organism evidence="1">
    <name type="scientific">Acididesulfobacillus acetoxydans</name>
    <dbReference type="NCBI Taxonomy" id="1561005"/>
    <lineage>
        <taxon>Bacteria</taxon>
        <taxon>Bacillati</taxon>
        <taxon>Bacillota</taxon>
        <taxon>Clostridia</taxon>
        <taxon>Eubacteriales</taxon>
        <taxon>Peptococcaceae</taxon>
        <taxon>Acididesulfobacillus</taxon>
    </lineage>
</organism>
<dbReference type="KEGG" id="aacx:DEACI_3060"/>
<evidence type="ECO:0000313" key="3">
    <source>
        <dbReference type="Proteomes" id="UP001071230"/>
    </source>
</evidence>
<proteinExistence type="predicted"/>
<dbReference type="RefSeq" id="WP_240985761.1">
    <property type="nucleotide sequence ID" value="NZ_CDGJ01000081.1"/>
</dbReference>
<gene>
    <name evidence="2" type="ORF">DEACI_2855</name>
    <name evidence="1" type="ORF">DEACI_3060</name>
</gene>
<dbReference type="AlphaFoldDB" id="A0A8S0XCF5"/>
<keyword evidence="3" id="KW-1185">Reference proteome</keyword>